<name>A0A7S8E8E1_9CHLR</name>
<dbReference type="PANTHER" id="PTHR36505:SF1">
    <property type="entry name" value="BLR1072 PROTEIN"/>
    <property type="match status" value="1"/>
</dbReference>
<dbReference type="InterPro" id="IPR011033">
    <property type="entry name" value="PRC_barrel-like_sf"/>
</dbReference>
<dbReference type="RefSeq" id="WP_195170232.1">
    <property type="nucleotide sequence ID" value="NZ_CP062983.1"/>
</dbReference>
<keyword evidence="3" id="KW-1185">Reference proteome</keyword>
<accession>A0A7S8E8E1</accession>
<dbReference type="Gene3D" id="2.30.30.240">
    <property type="entry name" value="PRC-barrel domain"/>
    <property type="match status" value="1"/>
</dbReference>
<sequence length="123" mass="13870">MNTNITRALSASTLNGTHVVNSQGQDLGHIEDFMIDLNTGRILYTVLSFGGILGIGDKLFAVPFESFTVDQNNENFILDVNKDRLENAPGFDKNNWPSMANTDFQNEVYSYYNVDPYWAEPVR</sequence>
<dbReference type="AlphaFoldDB" id="A0A7S8E8E1"/>
<reference evidence="2 3" key="1">
    <citation type="submission" date="2020-02" db="EMBL/GenBank/DDBJ databases">
        <authorList>
            <person name="Zheng R.K."/>
            <person name="Sun C.M."/>
        </authorList>
    </citation>
    <scope>NUCLEOTIDE SEQUENCE [LARGE SCALE GENOMIC DNA]</scope>
    <source>
        <strain evidence="3">rifampicinis</strain>
    </source>
</reference>
<organism evidence="2 3">
    <name type="scientific">Phototrophicus methaneseepsis</name>
    <dbReference type="NCBI Taxonomy" id="2710758"/>
    <lineage>
        <taxon>Bacteria</taxon>
        <taxon>Bacillati</taxon>
        <taxon>Chloroflexota</taxon>
        <taxon>Candidatus Thermofontia</taxon>
        <taxon>Phototrophicales</taxon>
        <taxon>Phototrophicaceae</taxon>
        <taxon>Phototrophicus</taxon>
    </lineage>
</organism>
<proteinExistence type="predicted"/>
<dbReference type="Proteomes" id="UP000594468">
    <property type="component" value="Chromosome"/>
</dbReference>
<dbReference type="InterPro" id="IPR027275">
    <property type="entry name" value="PRC-brl_dom"/>
</dbReference>
<evidence type="ECO:0000313" key="2">
    <source>
        <dbReference type="EMBL" id="QPC82163.1"/>
    </source>
</evidence>
<evidence type="ECO:0000259" key="1">
    <source>
        <dbReference type="Pfam" id="PF05239"/>
    </source>
</evidence>
<dbReference type="SUPFAM" id="SSF50346">
    <property type="entry name" value="PRC-barrel domain"/>
    <property type="match status" value="1"/>
</dbReference>
<gene>
    <name evidence="2" type="ORF">G4Y79_21145</name>
</gene>
<dbReference type="PANTHER" id="PTHR36505">
    <property type="entry name" value="BLR1072 PROTEIN"/>
    <property type="match status" value="1"/>
</dbReference>
<feature type="domain" description="PRC-barrel" evidence="1">
    <location>
        <begin position="9"/>
        <end position="84"/>
    </location>
</feature>
<dbReference type="Pfam" id="PF05239">
    <property type="entry name" value="PRC"/>
    <property type="match status" value="1"/>
</dbReference>
<protein>
    <submittedName>
        <fullName evidence="2">PRC-barrel domain-containing protein</fullName>
    </submittedName>
</protein>
<dbReference type="EMBL" id="CP062983">
    <property type="protein sequence ID" value="QPC82163.1"/>
    <property type="molecule type" value="Genomic_DNA"/>
</dbReference>
<dbReference type="KEGG" id="pmet:G4Y79_21145"/>
<evidence type="ECO:0000313" key="3">
    <source>
        <dbReference type="Proteomes" id="UP000594468"/>
    </source>
</evidence>